<name>A0ACC2T0V5_9FUNG</name>
<keyword evidence="2" id="KW-1185">Reference proteome</keyword>
<gene>
    <name evidence="1" type="ORF">DSO57_1031674</name>
</gene>
<comment type="caution">
    <text evidence="1">The sequence shown here is derived from an EMBL/GenBank/DDBJ whole genome shotgun (WGS) entry which is preliminary data.</text>
</comment>
<dbReference type="Proteomes" id="UP001165960">
    <property type="component" value="Unassembled WGS sequence"/>
</dbReference>
<reference evidence="1" key="1">
    <citation type="submission" date="2022-04" db="EMBL/GenBank/DDBJ databases">
        <title>Genome of the entomopathogenic fungus Entomophthora muscae.</title>
        <authorList>
            <person name="Elya C."/>
            <person name="Lovett B.R."/>
            <person name="Lee E."/>
            <person name="Macias A.M."/>
            <person name="Hajek A.E."/>
            <person name="De Bivort B.L."/>
            <person name="Kasson M.T."/>
            <person name="De Fine Licht H.H."/>
            <person name="Stajich J.E."/>
        </authorList>
    </citation>
    <scope>NUCLEOTIDE SEQUENCE</scope>
    <source>
        <strain evidence="1">Berkeley</strain>
    </source>
</reference>
<evidence type="ECO:0000313" key="1">
    <source>
        <dbReference type="EMBL" id="KAJ9068141.1"/>
    </source>
</evidence>
<dbReference type="EMBL" id="QTSX02003780">
    <property type="protein sequence ID" value="KAJ9068141.1"/>
    <property type="molecule type" value="Genomic_DNA"/>
</dbReference>
<organism evidence="1 2">
    <name type="scientific">Entomophthora muscae</name>
    <dbReference type="NCBI Taxonomy" id="34485"/>
    <lineage>
        <taxon>Eukaryota</taxon>
        <taxon>Fungi</taxon>
        <taxon>Fungi incertae sedis</taxon>
        <taxon>Zoopagomycota</taxon>
        <taxon>Entomophthoromycotina</taxon>
        <taxon>Entomophthoromycetes</taxon>
        <taxon>Entomophthorales</taxon>
        <taxon>Entomophthoraceae</taxon>
        <taxon>Entomophthora</taxon>
    </lineage>
</organism>
<protein>
    <submittedName>
        <fullName evidence="1">Uncharacterized protein</fullName>
    </submittedName>
</protein>
<accession>A0ACC2T0V5</accession>
<sequence>MSFLSQLLFFQESLSKGELDDDAIEIFGCLLNAQRCAFELFKMVTGIQKRYAQIGHVFSFSLPLPAFSDNSSRASQKIVKLWKDKLGSISQACPAFSKSFLI</sequence>
<proteinExistence type="predicted"/>
<evidence type="ECO:0000313" key="2">
    <source>
        <dbReference type="Proteomes" id="UP001165960"/>
    </source>
</evidence>